<gene>
    <name evidence="3" type="ORF">ENJ51_11910</name>
</gene>
<comment type="caution">
    <text evidence="3">The sequence shown here is derived from an EMBL/GenBank/DDBJ whole genome shotgun (WGS) entry which is preliminary data.</text>
</comment>
<accession>A0A7V2T2I9</accession>
<dbReference type="InterPro" id="IPR008258">
    <property type="entry name" value="Transglycosylase_SLT_dom_1"/>
</dbReference>
<evidence type="ECO:0000259" key="2">
    <source>
        <dbReference type="Pfam" id="PF01464"/>
    </source>
</evidence>
<dbReference type="PROSITE" id="PS00922">
    <property type="entry name" value="TRANSGLYCOSYLASE"/>
    <property type="match status" value="1"/>
</dbReference>
<dbReference type="Gene3D" id="1.10.530.10">
    <property type="match status" value="1"/>
</dbReference>
<reference evidence="3" key="1">
    <citation type="journal article" date="2020" name="mSystems">
        <title>Genome- and Community-Level Interaction Insights into Carbon Utilization and Element Cycling Functions of Hydrothermarchaeota in Hydrothermal Sediment.</title>
        <authorList>
            <person name="Zhou Z."/>
            <person name="Liu Y."/>
            <person name="Xu W."/>
            <person name="Pan J."/>
            <person name="Luo Z.H."/>
            <person name="Li M."/>
        </authorList>
    </citation>
    <scope>NUCLEOTIDE SEQUENCE [LARGE SCALE GENOMIC DNA]</scope>
    <source>
        <strain evidence="3">HyVt-493</strain>
    </source>
</reference>
<dbReference type="InterPro" id="IPR000189">
    <property type="entry name" value="Transglyc_AS"/>
</dbReference>
<proteinExistence type="inferred from homology"/>
<sequence>MDYGSEAFIMKILLIVGLCMLTLNSVFAENKKSKAFHIDAATIALFNKKIAKALPRMVKKARNIQKKKIKLANKKKRVLSKKSHKKLIKEVKTRHCTEYNIKMLQNKSKPYNKDITEASAEHVISTALIRSIIVAESCFNPLIVSPQGATGLMQLMPATARRFGVTNLKNPKENIKAGARYLRYLLDRYKGNVLATIAAYNAGEGAVKRFNGEVPNYKETKTYVKRVMSLYDRFYLAYKNN</sequence>
<dbReference type="Pfam" id="PF01464">
    <property type="entry name" value="SLT"/>
    <property type="match status" value="1"/>
</dbReference>
<evidence type="ECO:0000256" key="1">
    <source>
        <dbReference type="ARBA" id="ARBA00007734"/>
    </source>
</evidence>
<dbReference type="CDD" id="cd00254">
    <property type="entry name" value="LT-like"/>
    <property type="match status" value="1"/>
</dbReference>
<dbReference type="GO" id="GO:0000270">
    <property type="term" value="P:peptidoglycan metabolic process"/>
    <property type="evidence" value="ECO:0007669"/>
    <property type="project" value="InterPro"/>
</dbReference>
<organism evidence="3">
    <name type="scientific">Leucothrix mucor</name>
    <dbReference type="NCBI Taxonomy" id="45248"/>
    <lineage>
        <taxon>Bacteria</taxon>
        <taxon>Pseudomonadati</taxon>
        <taxon>Pseudomonadota</taxon>
        <taxon>Gammaproteobacteria</taxon>
        <taxon>Thiotrichales</taxon>
        <taxon>Thiotrichaceae</taxon>
        <taxon>Leucothrix</taxon>
    </lineage>
</organism>
<dbReference type="GO" id="GO:0016020">
    <property type="term" value="C:membrane"/>
    <property type="evidence" value="ECO:0007669"/>
    <property type="project" value="InterPro"/>
</dbReference>
<dbReference type="SUPFAM" id="SSF53955">
    <property type="entry name" value="Lysozyme-like"/>
    <property type="match status" value="1"/>
</dbReference>
<dbReference type="PANTHER" id="PTHR37423:SF2">
    <property type="entry name" value="MEMBRANE-BOUND LYTIC MUREIN TRANSGLYCOSYLASE C"/>
    <property type="match status" value="1"/>
</dbReference>
<dbReference type="AlphaFoldDB" id="A0A7V2T2I9"/>
<comment type="similarity">
    <text evidence="1">Belongs to the transglycosylase Slt family.</text>
</comment>
<protein>
    <submittedName>
        <fullName evidence="3">Lytic transglycosylase domain-containing protein</fullName>
    </submittedName>
</protein>
<name>A0A7V2T2I9_LEUMU</name>
<dbReference type="PANTHER" id="PTHR37423">
    <property type="entry name" value="SOLUBLE LYTIC MUREIN TRANSGLYCOSYLASE-RELATED"/>
    <property type="match status" value="1"/>
</dbReference>
<dbReference type="Proteomes" id="UP000885750">
    <property type="component" value="Unassembled WGS sequence"/>
</dbReference>
<feature type="domain" description="Transglycosylase SLT" evidence="2">
    <location>
        <begin position="116"/>
        <end position="219"/>
    </location>
</feature>
<dbReference type="InterPro" id="IPR023346">
    <property type="entry name" value="Lysozyme-like_dom_sf"/>
</dbReference>
<dbReference type="GO" id="GO:0008933">
    <property type="term" value="F:peptidoglycan lytic transglycosylase activity"/>
    <property type="evidence" value="ECO:0007669"/>
    <property type="project" value="InterPro"/>
</dbReference>
<evidence type="ECO:0000313" key="3">
    <source>
        <dbReference type="EMBL" id="HFC93505.1"/>
    </source>
</evidence>
<dbReference type="EMBL" id="DRMS01000453">
    <property type="protein sequence ID" value="HFC93505.1"/>
    <property type="molecule type" value="Genomic_DNA"/>
</dbReference>